<feature type="domain" description="EGF-like" evidence="1">
    <location>
        <begin position="71"/>
        <end position="82"/>
    </location>
</feature>
<feature type="non-terminal residue" evidence="2">
    <location>
        <position position="1"/>
    </location>
</feature>
<comment type="caution">
    <text evidence="2">The sequence shown here is derived from an EMBL/GenBank/DDBJ whole genome shotgun (WGS) entry which is preliminary data.</text>
</comment>
<dbReference type="EMBL" id="CAJOBD010066102">
    <property type="protein sequence ID" value="CAF4397919.1"/>
    <property type="molecule type" value="Genomic_DNA"/>
</dbReference>
<dbReference type="PROSITE" id="PS00022">
    <property type="entry name" value="EGF_1"/>
    <property type="match status" value="1"/>
</dbReference>
<gene>
    <name evidence="2" type="ORF">JBS370_LOCUS43361</name>
</gene>
<evidence type="ECO:0000259" key="1">
    <source>
        <dbReference type="PROSITE" id="PS00022"/>
    </source>
</evidence>
<reference evidence="2" key="1">
    <citation type="submission" date="2021-02" db="EMBL/GenBank/DDBJ databases">
        <authorList>
            <person name="Nowell W R."/>
        </authorList>
    </citation>
    <scope>NUCLEOTIDE SEQUENCE</scope>
</reference>
<organism evidence="2 3">
    <name type="scientific">Rotaria sordida</name>
    <dbReference type="NCBI Taxonomy" id="392033"/>
    <lineage>
        <taxon>Eukaryota</taxon>
        <taxon>Metazoa</taxon>
        <taxon>Spiralia</taxon>
        <taxon>Gnathifera</taxon>
        <taxon>Rotifera</taxon>
        <taxon>Eurotatoria</taxon>
        <taxon>Bdelloidea</taxon>
        <taxon>Philodinida</taxon>
        <taxon>Philodinidae</taxon>
        <taxon>Rotaria</taxon>
    </lineage>
</organism>
<protein>
    <recommendedName>
        <fullName evidence="1">EGF-like domain-containing protein</fullName>
    </recommendedName>
</protein>
<sequence length="84" mass="9443">MEENKIIDCLFLIEGECNSLSCNGDSKCLVEQQRKKSLISSCPEGYYSPPNCRQKCMCMNNAQCEPLSGRCLCHSGHAGRYCER</sequence>
<proteinExistence type="predicted"/>
<name>A0A820P8B3_9BILA</name>
<evidence type="ECO:0000313" key="3">
    <source>
        <dbReference type="Proteomes" id="UP000663836"/>
    </source>
</evidence>
<evidence type="ECO:0000313" key="2">
    <source>
        <dbReference type="EMBL" id="CAF4397919.1"/>
    </source>
</evidence>
<dbReference type="AlphaFoldDB" id="A0A820P8B3"/>
<dbReference type="Proteomes" id="UP000663836">
    <property type="component" value="Unassembled WGS sequence"/>
</dbReference>
<accession>A0A820P8B3</accession>
<dbReference type="InterPro" id="IPR000742">
    <property type="entry name" value="EGF"/>
</dbReference>
<dbReference type="Gene3D" id="2.170.300.10">
    <property type="entry name" value="Tie2 ligand-binding domain superfamily"/>
    <property type="match status" value="1"/>
</dbReference>